<dbReference type="GO" id="GO:0006338">
    <property type="term" value="P:chromatin remodeling"/>
    <property type="evidence" value="ECO:0007669"/>
    <property type="project" value="UniProtKB-ARBA"/>
</dbReference>
<sequence length="326" mass="36627">MATTTTVLPTFTSNERVLCFHGPLLYEAKVLKTKTVENPLPGQLGGPQYFVHYKGWKQTWDEWVPPTRLLKMSEENLARQKQLQLSTPGAGHGGSGTGGISKAGGSKSGAGGGSKDNQSARAGGRKDGARGTKRAREDDDSTRKPEMKLNIPEVLKARLIDDWEAVTKNNQLVEVPRSPNVKEVLAQFADHCLTTQPSTLRESKLLVQTVIDGLQTYFDRALGTCLLYRFERIQYATVRRTYYTGQHVIVGQTEKEMSEIYGAEHLLRMLVNLPQMISQTMLDSDSVNLIRDYANELMTWMIQEQDKIFQKEYTHATPEYQNLSRS</sequence>
<dbReference type="InterPro" id="IPR053820">
    <property type="entry name" value="MSL3_chromo-like"/>
</dbReference>
<dbReference type="Pfam" id="PF05712">
    <property type="entry name" value="MRG"/>
    <property type="match status" value="1"/>
</dbReference>
<dbReference type="PANTHER" id="PTHR10880">
    <property type="entry name" value="MORTALITY FACTOR 4-LIKE PROTEIN"/>
    <property type="match status" value="1"/>
</dbReference>
<dbReference type="SMART" id="SM00298">
    <property type="entry name" value="CHROMO"/>
    <property type="match status" value="1"/>
</dbReference>
<protein>
    <recommendedName>
        <fullName evidence="3">Chromatin modification-related protein EAF3</fullName>
    </recommendedName>
</protein>
<comment type="subcellular location">
    <subcellularLocation>
        <location evidence="1">Nucleus</location>
    </subcellularLocation>
</comment>
<keyword evidence="6" id="KW-0804">Transcription</keyword>
<comment type="caution">
    <text evidence="10">The sequence shown here is derived from an EMBL/GenBank/DDBJ whole genome shotgun (WGS) entry which is preliminary data.</text>
</comment>
<evidence type="ECO:0000256" key="5">
    <source>
        <dbReference type="ARBA" id="ARBA00023015"/>
    </source>
</evidence>
<dbReference type="PIRSF" id="PIRSF038133">
    <property type="entry name" value="HAT_Nua4_EAF3/MRG15"/>
    <property type="match status" value="1"/>
</dbReference>
<evidence type="ECO:0000256" key="2">
    <source>
        <dbReference type="ARBA" id="ARBA00009093"/>
    </source>
</evidence>
<dbReference type="Gene3D" id="1.10.274.30">
    <property type="entry name" value="MRG domain"/>
    <property type="match status" value="1"/>
</dbReference>
<dbReference type="GO" id="GO:0035267">
    <property type="term" value="C:NuA4 histone acetyltransferase complex"/>
    <property type="evidence" value="ECO:0007669"/>
    <property type="project" value="TreeGrafter"/>
</dbReference>
<evidence type="ECO:0000256" key="8">
    <source>
        <dbReference type="SAM" id="MobiDB-lite"/>
    </source>
</evidence>
<feature type="region of interest" description="Disordered" evidence="8">
    <location>
        <begin position="80"/>
        <end position="148"/>
    </location>
</feature>
<dbReference type="Gene3D" id="2.30.30.140">
    <property type="match status" value="1"/>
</dbReference>
<dbReference type="AlphaFoldDB" id="A0A9P6E5N9"/>
<keyword evidence="7" id="KW-0539">Nucleus</keyword>
<evidence type="ECO:0000313" key="11">
    <source>
        <dbReference type="Proteomes" id="UP000807306"/>
    </source>
</evidence>
<evidence type="ECO:0000256" key="6">
    <source>
        <dbReference type="ARBA" id="ARBA00023163"/>
    </source>
</evidence>
<dbReference type="GO" id="GO:0032221">
    <property type="term" value="C:Rpd3S complex"/>
    <property type="evidence" value="ECO:0007669"/>
    <property type="project" value="TreeGrafter"/>
</dbReference>
<dbReference type="PROSITE" id="PS51640">
    <property type="entry name" value="MRG"/>
    <property type="match status" value="1"/>
</dbReference>
<evidence type="ECO:0000256" key="1">
    <source>
        <dbReference type="ARBA" id="ARBA00004123"/>
    </source>
</evidence>
<feature type="domain" description="Chromo" evidence="9">
    <location>
        <begin position="25"/>
        <end position="85"/>
    </location>
</feature>
<organism evidence="10 11">
    <name type="scientific">Crepidotus variabilis</name>
    <dbReference type="NCBI Taxonomy" id="179855"/>
    <lineage>
        <taxon>Eukaryota</taxon>
        <taxon>Fungi</taxon>
        <taxon>Dikarya</taxon>
        <taxon>Basidiomycota</taxon>
        <taxon>Agaricomycotina</taxon>
        <taxon>Agaricomycetes</taxon>
        <taxon>Agaricomycetidae</taxon>
        <taxon>Agaricales</taxon>
        <taxon>Agaricineae</taxon>
        <taxon>Crepidotaceae</taxon>
        <taxon>Crepidotus</taxon>
    </lineage>
</organism>
<dbReference type="InterPro" id="IPR008676">
    <property type="entry name" value="MRG"/>
</dbReference>
<dbReference type="OrthoDB" id="124855at2759"/>
<dbReference type="InterPro" id="IPR026541">
    <property type="entry name" value="MRG_dom"/>
</dbReference>
<feature type="compositionally biased region" description="Basic and acidic residues" evidence="8">
    <location>
        <begin position="124"/>
        <end position="147"/>
    </location>
</feature>
<keyword evidence="11" id="KW-1185">Reference proteome</keyword>
<dbReference type="PANTHER" id="PTHR10880:SF15">
    <property type="entry name" value="MSL COMPLEX SUBUNIT 3"/>
    <property type="match status" value="1"/>
</dbReference>
<name>A0A9P6E5N9_9AGAR</name>
<feature type="compositionally biased region" description="Gly residues" evidence="8">
    <location>
        <begin position="90"/>
        <end position="114"/>
    </location>
</feature>
<dbReference type="Pfam" id="PF22732">
    <property type="entry name" value="MSL3_chromo-like"/>
    <property type="match status" value="1"/>
</dbReference>
<evidence type="ECO:0000256" key="4">
    <source>
        <dbReference type="ARBA" id="ARBA00022853"/>
    </source>
</evidence>
<gene>
    <name evidence="10" type="ORF">CPB83DRAFT_799912</name>
</gene>
<comment type="similarity">
    <text evidence="2">Belongs to the MRG family.</text>
</comment>
<keyword evidence="5" id="KW-0805">Transcription regulation</keyword>
<evidence type="ECO:0000256" key="7">
    <source>
        <dbReference type="ARBA" id="ARBA00023242"/>
    </source>
</evidence>
<dbReference type="InterPro" id="IPR000953">
    <property type="entry name" value="Chromo/chromo_shadow_dom"/>
</dbReference>
<dbReference type="CDD" id="cd18983">
    <property type="entry name" value="CBD_MSL3_like"/>
    <property type="match status" value="1"/>
</dbReference>
<reference evidence="10" key="1">
    <citation type="submission" date="2020-11" db="EMBL/GenBank/DDBJ databases">
        <authorList>
            <consortium name="DOE Joint Genome Institute"/>
            <person name="Ahrendt S."/>
            <person name="Riley R."/>
            <person name="Andreopoulos W."/>
            <person name="Labutti K."/>
            <person name="Pangilinan J."/>
            <person name="Ruiz-Duenas F.J."/>
            <person name="Barrasa J.M."/>
            <person name="Sanchez-Garcia M."/>
            <person name="Camarero S."/>
            <person name="Miyauchi S."/>
            <person name="Serrano A."/>
            <person name="Linde D."/>
            <person name="Babiker R."/>
            <person name="Drula E."/>
            <person name="Ayuso-Fernandez I."/>
            <person name="Pacheco R."/>
            <person name="Padilla G."/>
            <person name="Ferreira P."/>
            <person name="Barriuso J."/>
            <person name="Kellner H."/>
            <person name="Castanera R."/>
            <person name="Alfaro M."/>
            <person name="Ramirez L."/>
            <person name="Pisabarro A.G."/>
            <person name="Kuo A."/>
            <person name="Tritt A."/>
            <person name="Lipzen A."/>
            <person name="He G."/>
            <person name="Yan M."/>
            <person name="Ng V."/>
            <person name="Cullen D."/>
            <person name="Martin F."/>
            <person name="Rosso M.-N."/>
            <person name="Henrissat B."/>
            <person name="Hibbett D."/>
            <person name="Martinez A.T."/>
            <person name="Grigoriev I.V."/>
        </authorList>
    </citation>
    <scope>NUCLEOTIDE SEQUENCE</scope>
    <source>
        <strain evidence="10">CBS 506.95</strain>
    </source>
</reference>
<proteinExistence type="inferred from homology"/>
<keyword evidence="4" id="KW-0156">Chromatin regulator</keyword>
<dbReference type="SUPFAM" id="SSF54160">
    <property type="entry name" value="Chromo domain-like"/>
    <property type="match status" value="1"/>
</dbReference>
<evidence type="ECO:0000313" key="10">
    <source>
        <dbReference type="EMBL" id="KAF9523031.1"/>
    </source>
</evidence>
<dbReference type="Proteomes" id="UP000807306">
    <property type="component" value="Unassembled WGS sequence"/>
</dbReference>
<evidence type="ECO:0000259" key="9">
    <source>
        <dbReference type="SMART" id="SM00298"/>
    </source>
</evidence>
<dbReference type="InterPro" id="IPR038217">
    <property type="entry name" value="MRG_C_sf"/>
</dbReference>
<accession>A0A9P6E5N9</accession>
<dbReference type="GO" id="GO:0006355">
    <property type="term" value="P:regulation of DNA-templated transcription"/>
    <property type="evidence" value="ECO:0007669"/>
    <property type="project" value="InterPro"/>
</dbReference>
<evidence type="ECO:0000256" key="3">
    <source>
        <dbReference type="ARBA" id="ARBA00018505"/>
    </source>
</evidence>
<dbReference type="InterPro" id="IPR016197">
    <property type="entry name" value="Chromo-like_dom_sf"/>
</dbReference>
<dbReference type="EMBL" id="MU157927">
    <property type="protein sequence ID" value="KAF9523031.1"/>
    <property type="molecule type" value="Genomic_DNA"/>
</dbReference>